<comment type="caution">
    <text evidence="2">The sequence shown here is derived from an EMBL/GenBank/DDBJ whole genome shotgun (WGS) entry which is preliminary data.</text>
</comment>
<name>A0AAD7Q473_QUISA</name>
<dbReference type="EMBL" id="JARAOO010000003">
    <property type="protein sequence ID" value="KAJ7974494.1"/>
    <property type="molecule type" value="Genomic_DNA"/>
</dbReference>
<dbReference type="Proteomes" id="UP001163823">
    <property type="component" value="Chromosome 3"/>
</dbReference>
<dbReference type="PANTHER" id="PTHR33240">
    <property type="entry name" value="OS08G0508500 PROTEIN"/>
    <property type="match status" value="1"/>
</dbReference>
<dbReference type="SUPFAM" id="SSF50630">
    <property type="entry name" value="Acid proteases"/>
    <property type="match status" value="1"/>
</dbReference>
<dbReference type="Gene3D" id="2.40.70.10">
    <property type="entry name" value="Acid Proteases"/>
    <property type="match status" value="1"/>
</dbReference>
<keyword evidence="3" id="KW-1185">Reference proteome</keyword>
<dbReference type="CDD" id="cd00303">
    <property type="entry name" value="retropepsin_like"/>
    <property type="match status" value="1"/>
</dbReference>
<proteinExistence type="predicted"/>
<gene>
    <name evidence="2" type="ORF">O6P43_004558</name>
</gene>
<dbReference type="InterPro" id="IPR021109">
    <property type="entry name" value="Peptidase_aspartic_dom_sf"/>
</dbReference>
<accession>A0AAD7Q473</accession>
<dbReference type="PANTHER" id="PTHR33240:SF15">
    <property type="entry name" value="GAG-PRO-LIKE PROTEIN"/>
    <property type="match status" value="1"/>
</dbReference>
<evidence type="ECO:0000256" key="1">
    <source>
        <dbReference type="SAM" id="MobiDB-lite"/>
    </source>
</evidence>
<reference evidence="2" key="1">
    <citation type="journal article" date="2023" name="Science">
        <title>Elucidation of the pathway for biosynthesis of saponin adjuvants from the soapbark tree.</title>
        <authorList>
            <person name="Reed J."/>
            <person name="Orme A."/>
            <person name="El-Demerdash A."/>
            <person name="Owen C."/>
            <person name="Martin L.B.B."/>
            <person name="Misra R.C."/>
            <person name="Kikuchi S."/>
            <person name="Rejzek M."/>
            <person name="Martin A.C."/>
            <person name="Harkess A."/>
            <person name="Leebens-Mack J."/>
            <person name="Louveau T."/>
            <person name="Stephenson M.J."/>
            <person name="Osbourn A."/>
        </authorList>
    </citation>
    <scope>NUCLEOTIDE SEQUENCE</scope>
    <source>
        <strain evidence="2">S10</strain>
    </source>
</reference>
<sequence>MVNEVGKKPKLSAPSGTISFSDEDLQGVETPHDNALVINTNIANFSVNRVLIDNGSFADIIYCNCFEQMGIVKDRLRPFQGALVGFNGEQVIAEGTIELPVTLEDIRYRKTIMTTFCIVKARSSYNVILGRPFLNSARAIPSSWHVCLKFLSPKGVGTIQGNQKVARQCDVGCMKSKNSEVLTTDDPQDPRPRKQKDV</sequence>
<dbReference type="AlphaFoldDB" id="A0AAD7Q473"/>
<dbReference type="KEGG" id="qsa:O6P43_004558"/>
<protein>
    <submittedName>
        <fullName evidence="2">Beta-porphyranase</fullName>
    </submittedName>
</protein>
<feature type="region of interest" description="Disordered" evidence="1">
    <location>
        <begin position="1"/>
        <end position="24"/>
    </location>
</feature>
<evidence type="ECO:0000313" key="2">
    <source>
        <dbReference type="EMBL" id="KAJ7974494.1"/>
    </source>
</evidence>
<evidence type="ECO:0000313" key="3">
    <source>
        <dbReference type="Proteomes" id="UP001163823"/>
    </source>
</evidence>
<organism evidence="2 3">
    <name type="scientific">Quillaja saponaria</name>
    <name type="common">Soap bark tree</name>
    <dbReference type="NCBI Taxonomy" id="32244"/>
    <lineage>
        <taxon>Eukaryota</taxon>
        <taxon>Viridiplantae</taxon>
        <taxon>Streptophyta</taxon>
        <taxon>Embryophyta</taxon>
        <taxon>Tracheophyta</taxon>
        <taxon>Spermatophyta</taxon>
        <taxon>Magnoliopsida</taxon>
        <taxon>eudicotyledons</taxon>
        <taxon>Gunneridae</taxon>
        <taxon>Pentapetalae</taxon>
        <taxon>rosids</taxon>
        <taxon>fabids</taxon>
        <taxon>Fabales</taxon>
        <taxon>Quillajaceae</taxon>
        <taxon>Quillaja</taxon>
    </lineage>
</organism>